<feature type="region of interest" description="Disordered" evidence="2">
    <location>
        <begin position="155"/>
        <end position="191"/>
    </location>
</feature>
<dbReference type="EMBL" id="MN739854">
    <property type="protein sequence ID" value="QHT74660.1"/>
    <property type="molecule type" value="Genomic_DNA"/>
</dbReference>
<sequence>MENKLKGGYVDDCLGDGEMMDEVELKKNYFGGYTFRFYVNPNSKRLDESKDSMTVNINDNTHKAIKEKMDDNRIKFTISDKCQRVSKYDRNRDDLKNLIIGRMLELLNAEKSKVENANAEKNAEKLFNEKNDDFNKMDFETCKLDPNRPGYCVTNNSAAAAGGRRKKSVRKSSRSVRKSRKQRKSTRRVRS</sequence>
<organism evidence="3">
    <name type="scientific">viral metagenome</name>
    <dbReference type="NCBI Taxonomy" id="1070528"/>
    <lineage>
        <taxon>unclassified sequences</taxon>
        <taxon>metagenomes</taxon>
        <taxon>organismal metagenomes</taxon>
    </lineage>
</organism>
<evidence type="ECO:0000256" key="1">
    <source>
        <dbReference type="SAM" id="Coils"/>
    </source>
</evidence>
<evidence type="ECO:0000313" key="3">
    <source>
        <dbReference type="EMBL" id="QHT74660.1"/>
    </source>
</evidence>
<dbReference type="AlphaFoldDB" id="A0A6C0H2Q2"/>
<proteinExistence type="predicted"/>
<feature type="compositionally biased region" description="Basic residues" evidence="2">
    <location>
        <begin position="163"/>
        <end position="191"/>
    </location>
</feature>
<reference evidence="3" key="1">
    <citation type="journal article" date="2020" name="Nature">
        <title>Giant virus diversity and host interactions through global metagenomics.</title>
        <authorList>
            <person name="Schulz F."/>
            <person name="Roux S."/>
            <person name="Paez-Espino D."/>
            <person name="Jungbluth S."/>
            <person name="Walsh D.A."/>
            <person name="Denef V.J."/>
            <person name="McMahon K.D."/>
            <person name="Konstantinidis K.T."/>
            <person name="Eloe-Fadrosh E.A."/>
            <person name="Kyrpides N.C."/>
            <person name="Woyke T."/>
        </authorList>
    </citation>
    <scope>NUCLEOTIDE SEQUENCE</scope>
    <source>
        <strain evidence="3">GVMAG-M-3300023179-59</strain>
    </source>
</reference>
<feature type="coiled-coil region" evidence="1">
    <location>
        <begin position="100"/>
        <end position="129"/>
    </location>
</feature>
<keyword evidence="1" id="KW-0175">Coiled coil</keyword>
<name>A0A6C0H2Q2_9ZZZZ</name>
<protein>
    <submittedName>
        <fullName evidence="3">Uncharacterized protein</fullName>
    </submittedName>
</protein>
<evidence type="ECO:0000256" key="2">
    <source>
        <dbReference type="SAM" id="MobiDB-lite"/>
    </source>
</evidence>
<accession>A0A6C0H2Q2</accession>